<dbReference type="EMBL" id="BMHY01000004">
    <property type="protein sequence ID" value="GGG70851.1"/>
    <property type="molecule type" value="Genomic_DNA"/>
</dbReference>
<dbReference type="Proteomes" id="UP000600247">
    <property type="component" value="Unassembled WGS sequence"/>
</dbReference>
<evidence type="ECO:0000313" key="3">
    <source>
        <dbReference type="Proteomes" id="UP000600247"/>
    </source>
</evidence>
<dbReference type="Pfam" id="PF05099">
    <property type="entry name" value="TerB"/>
    <property type="match status" value="1"/>
</dbReference>
<reference evidence="2 3" key="1">
    <citation type="journal article" date="2014" name="Int. J. Syst. Evol. Microbiol.">
        <title>Complete genome sequence of Corynebacterium casei LMG S-19264T (=DSM 44701T), isolated from a smear-ripened cheese.</title>
        <authorList>
            <consortium name="US DOE Joint Genome Institute (JGI-PGF)"/>
            <person name="Walter F."/>
            <person name="Albersmeier A."/>
            <person name="Kalinowski J."/>
            <person name="Ruckert C."/>
        </authorList>
    </citation>
    <scope>NUCLEOTIDE SEQUENCE [LARGE SCALE GENOMIC DNA]</scope>
    <source>
        <strain evidence="2 3">CGMCC 1.15286</strain>
    </source>
</reference>
<evidence type="ECO:0000313" key="2">
    <source>
        <dbReference type="EMBL" id="GGG70851.1"/>
    </source>
</evidence>
<evidence type="ECO:0000259" key="1">
    <source>
        <dbReference type="Pfam" id="PF05099"/>
    </source>
</evidence>
<dbReference type="CDD" id="cd07177">
    <property type="entry name" value="terB_like"/>
    <property type="match status" value="1"/>
</dbReference>
<keyword evidence="3" id="KW-1185">Reference proteome</keyword>
<proteinExistence type="predicted"/>
<dbReference type="AlphaFoldDB" id="A0A917M0C5"/>
<feature type="domain" description="Co-chaperone DjlA N-terminal" evidence="1">
    <location>
        <begin position="47"/>
        <end position="114"/>
    </location>
</feature>
<sequence length="134" mass="15944">MFLHFLHHMEHKIAFLDLANRVARADGFVNKKEKDHIRLFMDEMNISEADYQCQDHRDVKEIIGNLKDEQVKRIFFAEILLLVFADGDYNDDEKQLARKLQELFGLSEETYESFKNWVIRMDQLKIEGLKLILA</sequence>
<comment type="caution">
    <text evidence="2">The sequence shown here is derived from an EMBL/GenBank/DDBJ whole genome shotgun (WGS) entry which is preliminary data.</text>
</comment>
<name>A0A917M0C5_9BACL</name>
<dbReference type="RefSeq" id="WP_188889768.1">
    <property type="nucleotide sequence ID" value="NZ_BMHY01000004.1"/>
</dbReference>
<protein>
    <recommendedName>
        <fullName evidence="1">Co-chaperone DjlA N-terminal domain-containing protein</fullName>
    </recommendedName>
</protein>
<gene>
    <name evidence="2" type="ORF">GCM10010918_27880</name>
</gene>
<dbReference type="SUPFAM" id="SSF158682">
    <property type="entry name" value="TerB-like"/>
    <property type="match status" value="1"/>
</dbReference>
<accession>A0A917M0C5</accession>
<dbReference type="Gene3D" id="1.10.3680.10">
    <property type="entry name" value="TerB-like"/>
    <property type="match status" value="1"/>
</dbReference>
<dbReference type="InterPro" id="IPR007791">
    <property type="entry name" value="DjlA_N"/>
</dbReference>
<dbReference type="InterPro" id="IPR029024">
    <property type="entry name" value="TerB-like"/>
</dbReference>
<organism evidence="2 3">
    <name type="scientific">Paenibacillus radicis</name>
    <name type="common">ex Gao et al. 2016</name>
    <dbReference type="NCBI Taxonomy" id="1737354"/>
    <lineage>
        <taxon>Bacteria</taxon>
        <taxon>Bacillati</taxon>
        <taxon>Bacillota</taxon>
        <taxon>Bacilli</taxon>
        <taxon>Bacillales</taxon>
        <taxon>Paenibacillaceae</taxon>
        <taxon>Paenibacillus</taxon>
    </lineage>
</organism>